<evidence type="ECO:0000313" key="3">
    <source>
        <dbReference type="EMBL" id="RAH86614.1"/>
    </source>
</evidence>
<dbReference type="EMBL" id="KZ824772">
    <property type="protein sequence ID" value="RAH86614.1"/>
    <property type="molecule type" value="Genomic_DNA"/>
</dbReference>
<keyword evidence="4" id="KW-1185">Reference proteome</keyword>
<sequence>MAENHRREDVQIIERRPLHCADHTSAASLESDWPLGPMDHLVFPSVPIEVVFVYENPHANSALPSSPLDELLPIPKLEQALSRLLDYYPHLTGRLHFHPDSRAAGISRLGTGAELFVADCALRLEDLASPGRGHGRILMPSLPDCGNALTPPFDPTLEGVCRDPIFAVQRTRFACGGVALGVRLHHIVCDASGFFQLVRHLAEIYRKLVSAQGPVLLSSPPEIRSFLRDPALLSGAERQAASAFRPSIFYLDESNGANGAGDPGPKAEAFKAGPIGPMPTGRVTGRVLRFTGPQLQALKERATDPRGTTGWVSTFEALSAYLYQRVYRARVQLMHDRGGVPASKIPACLSRGFWGSIDLRGPTRLNRLPEHYFPNAVAPLILSDPSHELLLDGPLWQVAAALHAVVRSFDPRRMEEELKWIAVQPDKSRIKVRFTFDGGNFTVSQWSKHSMYCGMNFEADEGGNSLAPVLVSPPLTEISRVDGLAVILSTEEQLHPPTQHEGSRQRSPPSLDVNLTLMEHLWPILAADEQFRQYCC</sequence>
<accession>A0A8T8XFM1</accession>
<dbReference type="RefSeq" id="XP_025532508.1">
    <property type="nucleotide sequence ID" value="XM_025675779.1"/>
</dbReference>
<dbReference type="SUPFAM" id="SSF52777">
    <property type="entry name" value="CoA-dependent acyltransferases"/>
    <property type="match status" value="1"/>
</dbReference>
<keyword evidence="2" id="KW-0012">Acyltransferase</keyword>
<dbReference type="Gene3D" id="3.30.559.10">
    <property type="entry name" value="Chloramphenicol acetyltransferase-like domain"/>
    <property type="match status" value="2"/>
</dbReference>
<dbReference type="Pfam" id="PF02458">
    <property type="entry name" value="Transferase"/>
    <property type="match status" value="1"/>
</dbReference>
<protein>
    <recommendedName>
        <fullName evidence="5">Transferase family protein</fullName>
    </recommendedName>
</protein>
<dbReference type="InterPro" id="IPR050317">
    <property type="entry name" value="Plant_Fungal_Acyltransferase"/>
</dbReference>
<evidence type="ECO:0000313" key="4">
    <source>
        <dbReference type="Proteomes" id="UP000249497"/>
    </source>
</evidence>
<organism evidence="3 4">
    <name type="scientific">Aspergillus japonicus CBS 114.51</name>
    <dbReference type="NCBI Taxonomy" id="1448312"/>
    <lineage>
        <taxon>Eukaryota</taxon>
        <taxon>Fungi</taxon>
        <taxon>Dikarya</taxon>
        <taxon>Ascomycota</taxon>
        <taxon>Pezizomycotina</taxon>
        <taxon>Eurotiomycetes</taxon>
        <taxon>Eurotiomycetidae</taxon>
        <taxon>Eurotiales</taxon>
        <taxon>Aspergillaceae</taxon>
        <taxon>Aspergillus</taxon>
        <taxon>Aspergillus subgen. Circumdati</taxon>
    </lineage>
</organism>
<proteinExistence type="predicted"/>
<evidence type="ECO:0000256" key="1">
    <source>
        <dbReference type="ARBA" id="ARBA00022679"/>
    </source>
</evidence>
<evidence type="ECO:0000256" key="2">
    <source>
        <dbReference type="ARBA" id="ARBA00023315"/>
    </source>
</evidence>
<reference evidence="3 4" key="1">
    <citation type="submission" date="2018-02" db="EMBL/GenBank/DDBJ databases">
        <title>The genomes of Aspergillus section Nigri reveals drivers in fungal speciation.</title>
        <authorList>
            <consortium name="DOE Joint Genome Institute"/>
            <person name="Vesth T.C."/>
            <person name="Nybo J."/>
            <person name="Theobald S."/>
            <person name="Brandl J."/>
            <person name="Frisvad J.C."/>
            <person name="Nielsen K.F."/>
            <person name="Lyhne E.K."/>
            <person name="Kogle M.E."/>
            <person name="Kuo A."/>
            <person name="Riley R."/>
            <person name="Clum A."/>
            <person name="Nolan M."/>
            <person name="Lipzen A."/>
            <person name="Salamov A."/>
            <person name="Henrissat B."/>
            <person name="Wiebenga A."/>
            <person name="De vries R.P."/>
            <person name="Grigoriev I.V."/>
            <person name="Mortensen U.H."/>
            <person name="Andersen M.R."/>
            <person name="Baker S.E."/>
        </authorList>
    </citation>
    <scope>NUCLEOTIDE SEQUENCE [LARGE SCALE GENOMIC DNA]</scope>
    <source>
        <strain evidence="3 4">CBS 114.51</strain>
    </source>
</reference>
<dbReference type="OrthoDB" id="444127at2759"/>
<dbReference type="AlphaFoldDB" id="A0A8T8XFM1"/>
<dbReference type="PANTHER" id="PTHR31642">
    <property type="entry name" value="TRICHOTHECENE 3-O-ACETYLTRANSFERASE"/>
    <property type="match status" value="1"/>
</dbReference>
<dbReference type="GeneID" id="37179472"/>
<keyword evidence="1" id="KW-0808">Transferase</keyword>
<evidence type="ECO:0008006" key="5">
    <source>
        <dbReference type="Google" id="ProtNLM"/>
    </source>
</evidence>
<dbReference type="PANTHER" id="PTHR31642:SF11">
    <property type="entry name" value="SHIKIMATE O-HYDROXYCINNAMOYLTRANSFERASE"/>
    <property type="match status" value="1"/>
</dbReference>
<dbReference type="InterPro" id="IPR023213">
    <property type="entry name" value="CAT-like_dom_sf"/>
</dbReference>
<dbReference type="GO" id="GO:0016747">
    <property type="term" value="F:acyltransferase activity, transferring groups other than amino-acyl groups"/>
    <property type="evidence" value="ECO:0007669"/>
    <property type="project" value="TreeGrafter"/>
</dbReference>
<name>A0A8T8XFM1_ASPJA</name>
<dbReference type="Proteomes" id="UP000249497">
    <property type="component" value="Unassembled WGS sequence"/>
</dbReference>
<gene>
    <name evidence="3" type="ORF">BO86DRAFT_432008</name>
</gene>